<evidence type="ECO:0000313" key="1">
    <source>
        <dbReference type="EMBL" id="NSX53333.1"/>
    </source>
</evidence>
<gene>
    <name evidence="1" type="ORF">HRQ87_00795</name>
</gene>
<dbReference type="EMBL" id="JABUFE010000001">
    <property type="protein sequence ID" value="NSX53333.1"/>
    <property type="molecule type" value="Genomic_DNA"/>
</dbReference>
<sequence length="132" mass="14214">MVAVLRDDPATDWERVDIQALRDHLVDMDNVTTGSAVVADEDGANVIFTITGDADVVASIQNMVTAHSPMLASETGWSVDSALIPYGAKMTITVTDDAERRQLLSLGFYGVMTIGAHHQGHHLMIAMGRSPH</sequence>
<name>A0ABX2ITF0_9RHOB</name>
<organism evidence="1 2">
    <name type="scientific">Parasulfitobacter algicola</name>
    <dbReference type="NCBI Taxonomy" id="2614809"/>
    <lineage>
        <taxon>Bacteria</taxon>
        <taxon>Pseudomonadati</taxon>
        <taxon>Pseudomonadota</taxon>
        <taxon>Alphaproteobacteria</taxon>
        <taxon>Rhodobacterales</taxon>
        <taxon>Roseobacteraceae</taxon>
        <taxon>Parasulfitobacter</taxon>
    </lineage>
</organism>
<comment type="caution">
    <text evidence="1">The sequence shown here is derived from an EMBL/GenBank/DDBJ whole genome shotgun (WGS) entry which is preliminary data.</text>
</comment>
<reference evidence="1 2" key="1">
    <citation type="submission" date="2020-06" db="EMBL/GenBank/DDBJ databases">
        <title>Sulfitobacter algicola sp. nov., isolated from green algae.</title>
        <authorList>
            <person name="Wang C."/>
        </authorList>
    </citation>
    <scope>NUCLEOTIDE SEQUENCE [LARGE SCALE GENOMIC DNA]</scope>
    <source>
        <strain evidence="1 2">1151</strain>
    </source>
</reference>
<proteinExistence type="predicted"/>
<keyword evidence="2" id="KW-1185">Reference proteome</keyword>
<protein>
    <submittedName>
        <fullName evidence="1">Uncharacterized protein</fullName>
    </submittedName>
</protein>
<dbReference type="Proteomes" id="UP000777935">
    <property type="component" value="Unassembled WGS sequence"/>
</dbReference>
<accession>A0ABX2ITF0</accession>
<evidence type="ECO:0000313" key="2">
    <source>
        <dbReference type="Proteomes" id="UP000777935"/>
    </source>
</evidence>